<dbReference type="PANTHER" id="PTHR23100">
    <property type="entry name" value="ARGININE BIOSYNTHESIS BIFUNCTIONAL PROTEIN ARGJ"/>
    <property type="match status" value="1"/>
</dbReference>
<dbReference type="GO" id="GO:0006526">
    <property type="term" value="P:L-arginine biosynthetic process"/>
    <property type="evidence" value="ECO:0007669"/>
    <property type="project" value="UniProtKB-UniRule"/>
</dbReference>
<keyword evidence="8" id="KW-0511">Multifunctional enzyme</keyword>
<reference evidence="9 10" key="1">
    <citation type="submission" date="2019-01" db="EMBL/GenBank/DDBJ databases">
        <title>Genome sequences of Streptomyces and Rhizobium isolates collected from root and soil.</title>
        <authorList>
            <person name="Chhettri S."/>
            <person name="Sevigny J.L."/>
            <person name="Sen A."/>
            <person name="Ennis N."/>
            <person name="Tisa L."/>
        </authorList>
    </citation>
    <scope>NUCLEOTIDE SEQUENCE [LARGE SCALE GENOMIC DNA]</scope>
    <source>
        <strain evidence="9 10">San01</strain>
    </source>
</reference>
<dbReference type="RefSeq" id="WP_127828455.1">
    <property type="nucleotide sequence ID" value="NZ_RZYA01000005.1"/>
</dbReference>
<proteinExistence type="inferred from homology"/>
<dbReference type="GO" id="GO:0004042">
    <property type="term" value="F:L-glutamate N-acetyltransferase activity"/>
    <property type="evidence" value="ECO:0007669"/>
    <property type="project" value="UniProtKB-UniRule"/>
</dbReference>
<feature type="binding site" evidence="8">
    <location>
        <position position="383"/>
    </location>
    <ligand>
        <name>substrate</name>
    </ligand>
</feature>
<dbReference type="Gene3D" id="3.60.70.12">
    <property type="entry name" value="L-amino peptidase D-ALA esterase/amidase"/>
    <property type="match status" value="1"/>
</dbReference>
<keyword evidence="6 8" id="KW-0068">Autocatalytic cleavage</keyword>
<evidence type="ECO:0000256" key="6">
    <source>
        <dbReference type="ARBA" id="ARBA00022813"/>
    </source>
</evidence>
<keyword evidence="8" id="KW-0055">Arginine biosynthesis</keyword>
<dbReference type="NCBIfam" id="NF003802">
    <property type="entry name" value="PRK05388.1"/>
    <property type="match status" value="1"/>
</dbReference>
<comment type="subunit">
    <text evidence="3 8">Heterotetramer of two alpha and two beta chains.</text>
</comment>
<dbReference type="PANTHER" id="PTHR23100:SF0">
    <property type="entry name" value="ARGININE BIOSYNTHESIS BIFUNCTIONAL PROTEIN ARGJ, MITOCHONDRIAL"/>
    <property type="match status" value="1"/>
</dbReference>
<evidence type="ECO:0000256" key="2">
    <source>
        <dbReference type="ARBA" id="ARBA00006774"/>
    </source>
</evidence>
<dbReference type="CDD" id="cd02152">
    <property type="entry name" value="OAT"/>
    <property type="match status" value="1"/>
</dbReference>
<keyword evidence="10" id="KW-1185">Reference proteome</keyword>
<comment type="caution">
    <text evidence="9">The sequence shown here is derived from an EMBL/GenBank/DDBJ whole genome shotgun (WGS) entry which is preliminary data.</text>
</comment>
<feature type="site" description="Cleavage; by autolysis" evidence="8">
    <location>
        <begin position="178"/>
        <end position="179"/>
    </location>
</feature>
<dbReference type="GO" id="GO:0006592">
    <property type="term" value="P:ornithine biosynthetic process"/>
    <property type="evidence" value="ECO:0007669"/>
    <property type="project" value="TreeGrafter"/>
</dbReference>
<dbReference type="EC" id="2.3.1.35" evidence="8"/>
<dbReference type="HAMAP" id="MF_01106">
    <property type="entry name" value="ArgJ"/>
    <property type="match status" value="1"/>
</dbReference>
<feature type="binding site" evidence="8">
    <location>
        <position position="378"/>
    </location>
    <ligand>
        <name>substrate</name>
    </ligand>
</feature>
<comment type="subcellular location">
    <subcellularLocation>
        <location evidence="1 8">Cytoplasm</location>
    </subcellularLocation>
</comment>
<dbReference type="InterPro" id="IPR002813">
    <property type="entry name" value="Arg_biosynth_ArgJ"/>
</dbReference>
<feature type="binding site" evidence="8">
    <location>
        <position position="146"/>
    </location>
    <ligand>
        <name>substrate</name>
    </ligand>
</feature>
<organism evidence="9 10">
    <name type="scientific">Streptomyces antnestii</name>
    <dbReference type="NCBI Taxonomy" id="2494256"/>
    <lineage>
        <taxon>Bacteria</taxon>
        <taxon>Bacillati</taxon>
        <taxon>Actinomycetota</taxon>
        <taxon>Actinomycetes</taxon>
        <taxon>Kitasatosporales</taxon>
        <taxon>Streptomycetaceae</taxon>
        <taxon>Streptomyces</taxon>
    </lineage>
</organism>
<dbReference type="OrthoDB" id="9804242at2"/>
<feature type="chain" id="PRO_5023281070" description="Arginine biosynthesis bifunctional protein ArgJ alpha chain" evidence="8">
    <location>
        <begin position="1"/>
        <end position="178"/>
    </location>
</feature>
<dbReference type="FunFam" id="3.10.20.340:FF:000003">
    <property type="entry name" value="Arginine biosynthesis bifunctional protein ArgJ"/>
    <property type="match status" value="1"/>
</dbReference>
<dbReference type="EC" id="2.3.1.1" evidence="8"/>
<comment type="pathway">
    <text evidence="8">Amino-acid biosynthesis; L-arginine biosynthesis; L-ornithine and N-acetyl-L-glutamate from L-glutamate and N(2)-acetyl-L-ornithine (cyclic): step 1/1.</text>
</comment>
<comment type="similarity">
    <text evidence="2 8">Belongs to the ArgJ family.</text>
</comment>
<protein>
    <recommendedName>
        <fullName evidence="8">Arginine biosynthesis bifunctional protein ArgJ</fullName>
    </recommendedName>
    <domain>
        <recommendedName>
            <fullName evidence="8">Glutamate N-acetyltransferase</fullName>
            <ecNumber evidence="8">2.3.1.35</ecNumber>
        </recommendedName>
        <alternativeName>
            <fullName evidence="8">Ornithine acetyltransferase</fullName>
            <shortName evidence="8">OATase</shortName>
        </alternativeName>
        <alternativeName>
            <fullName evidence="8">Ornithine transacetylase</fullName>
        </alternativeName>
    </domain>
    <domain>
        <recommendedName>
            <fullName evidence="8">Amino-acid acetyltransferase</fullName>
            <ecNumber evidence="8">2.3.1.1</ecNumber>
        </recommendedName>
        <alternativeName>
            <fullName evidence="8">N-acetylglutamate synthase</fullName>
            <shortName evidence="8">AGSase</shortName>
        </alternativeName>
    </domain>
    <component>
        <recommendedName>
            <fullName evidence="8">Arginine biosynthesis bifunctional protein ArgJ alpha chain</fullName>
        </recommendedName>
    </component>
    <component>
        <recommendedName>
            <fullName evidence="8">Arginine biosynthesis bifunctional protein ArgJ beta chain</fullName>
        </recommendedName>
    </component>
</protein>
<accession>A0A437PST0</accession>
<evidence type="ECO:0000256" key="7">
    <source>
        <dbReference type="ARBA" id="ARBA00023315"/>
    </source>
</evidence>
<feature type="binding site" evidence="8">
    <location>
        <position position="168"/>
    </location>
    <ligand>
        <name>substrate</name>
    </ligand>
</feature>
<comment type="function">
    <text evidence="8">Catalyzes two activities which are involved in the cyclic version of arginine biosynthesis: the synthesis of N-acetylglutamate from glutamate and acetyl-CoA as the acetyl donor, and of ornithine by transacetylation between N(2)-acetylornithine and glutamate.</text>
</comment>
<feature type="site" description="Involved in the stabilization of negative charge on the oxyanion by the formation of the oxyanion hole" evidence="8">
    <location>
        <position position="110"/>
    </location>
</feature>
<dbReference type="GO" id="GO:0004358">
    <property type="term" value="F:L-glutamate N-acetyltransferase activity, acting on acetyl-L-ornithine as donor"/>
    <property type="evidence" value="ECO:0007669"/>
    <property type="project" value="UniProtKB-UniRule"/>
</dbReference>
<gene>
    <name evidence="8 9" type="primary">argJ</name>
    <name evidence="9" type="ORF">EOT10_13780</name>
</gene>
<feature type="active site" description="Nucleophile" evidence="8">
    <location>
        <position position="179"/>
    </location>
</feature>
<dbReference type="SUPFAM" id="SSF56266">
    <property type="entry name" value="DmpA/ArgJ-like"/>
    <property type="match status" value="1"/>
</dbReference>
<dbReference type="EMBL" id="RZYA01000005">
    <property type="protein sequence ID" value="RVU25324.1"/>
    <property type="molecule type" value="Genomic_DNA"/>
</dbReference>
<dbReference type="UniPathway" id="UPA00068">
    <property type="reaction ID" value="UER00106"/>
</dbReference>
<feature type="binding site" evidence="8">
    <location>
        <position position="259"/>
    </location>
    <ligand>
        <name>substrate</name>
    </ligand>
</feature>
<evidence type="ECO:0000256" key="5">
    <source>
        <dbReference type="ARBA" id="ARBA00022679"/>
    </source>
</evidence>
<evidence type="ECO:0000256" key="8">
    <source>
        <dbReference type="HAMAP-Rule" id="MF_01106"/>
    </source>
</evidence>
<feature type="chain" id="PRO_5023281069" description="Arginine biosynthesis bifunctional protein ArgJ beta chain" evidence="8">
    <location>
        <begin position="179"/>
        <end position="383"/>
    </location>
</feature>
<keyword evidence="4 8" id="KW-0963">Cytoplasm</keyword>
<keyword evidence="7 8" id="KW-0012">Acyltransferase</keyword>
<comment type="catalytic activity">
    <reaction evidence="8">
        <text>N(2)-acetyl-L-ornithine + L-glutamate = N-acetyl-L-glutamate + L-ornithine</text>
        <dbReference type="Rhea" id="RHEA:15349"/>
        <dbReference type="ChEBI" id="CHEBI:29985"/>
        <dbReference type="ChEBI" id="CHEBI:44337"/>
        <dbReference type="ChEBI" id="CHEBI:46911"/>
        <dbReference type="ChEBI" id="CHEBI:57805"/>
        <dbReference type="EC" id="2.3.1.35"/>
    </reaction>
</comment>
<dbReference type="Pfam" id="PF01960">
    <property type="entry name" value="ArgJ"/>
    <property type="match status" value="1"/>
</dbReference>
<keyword evidence="5 8" id="KW-0808">Transferase</keyword>
<evidence type="ECO:0000256" key="3">
    <source>
        <dbReference type="ARBA" id="ARBA00011475"/>
    </source>
</evidence>
<dbReference type="Gene3D" id="3.10.20.340">
    <property type="entry name" value="ArgJ beta chain, C-terminal domain"/>
    <property type="match status" value="1"/>
</dbReference>
<evidence type="ECO:0000313" key="10">
    <source>
        <dbReference type="Proteomes" id="UP000283128"/>
    </source>
</evidence>
<evidence type="ECO:0000256" key="1">
    <source>
        <dbReference type="ARBA" id="ARBA00004496"/>
    </source>
</evidence>
<dbReference type="AlphaFoldDB" id="A0A437PST0"/>
<dbReference type="InterPro" id="IPR042195">
    <property type="entry name" value="ArgJ_beta_C"/>
</dbReference>
<feature type="binding site" evidence="8">
    <location>
        <position position="179"/>
    </location>
    <ligand>
        <name>substrate</name>
    </ligand>
</feature>
<sequence length="383" mass="39332">MSVTAAKGFTAAGIAAGIKENGNPDLALVVNNGPRLAAAGVFTSNRVKAAPVLWSEQVLKGGLVSAVVLNSGGANACTGPKGFQDTHATAEKAAEVLGLNAGEVAVASTGLIGVLLPMDKLLPGVEQAAEALSEHGGEKAAIAIKTTDSVHKTAVYEGDGWTVGGMAKGAGMLAPGLATMLVVLTTDADLEADILDKALRDATRVTFDRVDSDGCMSTNDAVLLLASGAAEVTPEYAEFAAAVRTVCDDLGRQLIGDAEGASKDIRIDVVNAATEADAVEVGRSIARNNLLKCALHGEDPNWGRVLSAIGTTSAAFEPDRLNVAINGVWVCKNGGVGEDRDLVDMRYREVVITADLAAGSETATIWTNDLTAEYVHENSAYSS</sequence>
<dbReference type="NCBIfam" id="TIGR00120">
    <property type="entry name" value="ArgJ"/>
    <property type="match status" value="1"/>
</dbReference>
<dbReference type="GO" id="GO:0005737">
    <property type="term" value="C:cytoplasm"/>
    <property type="evidence" value="ECO:0007669"/>
    <property type="project" value="UniProtKB-SubCell"/>
</dbReference>
<dbReference type="InterPro" id="IPR016117">
    <property type="entry name" value="ArgJ-like_dom_sf"/>
</dbReference>
<comment type="pathway">
    <text evidence="8">Amino-acid biosynthesis; L-arginine biosynthesis; N(2)-acetyl-L-ornithine from L-glutamate: step 1/4.</text>
</comment>
<keyword evidence="8" id="KW-0028">Amino-acid biosynthesis</keyword>
<name>A0A437PST0_9ACTN</name>
<dbReference type="Proteomes" id="UP000283128">
    <property type="component" value="Unassembled WGS sequence"/>
</dbReference>
<comment type="catalytic activity">
    <reaction evidence="8">
        <text>L-glutamate + acetyl-CoA = N-acetyl-L-glutamate + CoA + H(+)</text>
        <dbReference type="Rhea" id="RHEA:24292"/>
        <dbReference type="ChEBI" id="CHEBI:15378"/>
        <dbReference type="ChEBI" id="CHEBI:29985"/>
        <dbReference type="ChEBI" id="CHEBI:44337"/>
        <dbReference type="ChEBI" id="CHEBI:57287"/>
        <dbReference type="ChEBI" id="CHEBI:57288"/>
        <dbReference type="EC" id="2.3.1.1"/>
    </reaction>
</comment>
<feature type="site" description="Involved in the stabilization of negative charge on the oxyanion by the formation of the oxyanion hole" evidence="8">
    <location>
        <position position="109"/>
    </location>
</feature>
<evidence type="ECO:0000313" key="9">
    <source>
        <dbReference type="EMBL" id="RVU25324.1"/>
    </source>
</evidence>
<evidence type="ECO:0000256" key="4">
    <source>
        <dbReference type="ARBA" id="ARBA00022490"/>
    </source>
</evidence>